<name>A0A5D6UY77_9BACT</name>
<keyword evidence="2" id="KW-1185">Reference proteome</keyword>
<evidence type="ECO:0000313" key="2">
    <source>
        <dbReference type="Proteomes" id="UP000322791"/>
    </source>
</evidence>
<dbReference type="InterPro" id="IPR021272">
    <property type="entry name" value="DUF2851"/>
</dbReference>
<dbReference type="EMBL" id="VTHL01000015">
    <property type="protein sequence ID" value="TYZ07808.1"/>
    <property type="molecule type" value="Genomic_DNA"/>
</dbReference>
<evidence type="ECO:0000313" key="1">
    <source>
        <dbReference type="EMBL" id="TYZ07808.1"/>
    </source>
</evidence>
<protein>
    <submittedName>
        <fullName evidence="1">DUF2851 family protein</fullName>
    </submittedName>
</protein>
<dbReference type="Proteomes" id="UP000322791">
    <property type="component" value="Unassembled WGS sequence"/>
</dbReference>
<dbReference type="Pfam" id="PF11013">
    <property type="entry name" value="DUF2851"/>
    <property type="match status" value="1"/>
</dbReference>
<dbReference type="AlphaFoldDB" id="A0A5D6UY77"/>
<gene>
    <name evidence="1" type="ORF">FY528_14015</name>
</gene>
<sequence length="430" mass="48402">MQEDFLHYVWQQQYFDKASLRTQEGEELTVLRPGFRHQEAGPDFPSARLRIGEVEWNGAVEIHLRASDWYRHQHQLDLRYDQVILHVVYTADQPVRRSDGSLIPTLELGPRIAPELLSTYEVLLAAPAATLPCAGLLPQVPSITRLSMVERALLERAQRKADTVLALHEQLLGDWEATTWHALAAGFGFQKNTEPLARLAKALPLAVLRRHRHQPLQIEALLLGQAGFLENLEEPDDYSTALQREYGFLRHKYSLADTALHAHEWNFLRLRPANFPTVRLVQLAALLHARPTLFAPLLAADKVTTLEAFFRAPLPAYWQNHARPGKAGSLAELGRSSAHLLVSNVVVPLRVAYSRHVGQPELAEEAINLLTQLPAEHNHLLAPYEALGFDNKSAADSQGLLTLHRAYCQPRRCLHCAIGNRILRQNTLVS</sequence>
<dbReference type="RefSeq" id="WP_149071657.1">
    <property type="nucleotide sequence ID" value="NZ_VTHL01000015.1"/>
</dbReference>
<reference evidence="1 2" key="1">
    <citation type="submission" date="2019-08" db="EMBL/GenBank/DDBJ databases">
        <authorList>
            <person name="Seo M.-J."/>
        </authorList>
    </citation>
    <scope>NUCLEOTIDE SEQUENCE [LARGE SCALE GENOMIC DNA]</scope>
    <source>
        <strain evidence="1 2">KIGAM108</strain>
    </source>
</reference>
<proteinExistence type="predicted"/>
<accession>A0A5D6UY77</accession>
<organism evidence="1 2">
    <name type="scientific">Hymenobacter lutimineralis</name>
    <dbReference type="NCBI Taxonomy" id="2606448"/>
    <lineage>
        <taxon>Bacteria</taxon>
        <taxon>Pseudomonadati</taxon>
        <taxon>Bacteroidota</taxon>
        <taxon>Cytophagia</taxon>
        <taxon>Cytophagales</taxon>
        <taxon>Hymenobacteraceae</taxon>
        <taxon>Hymenobacter</taxon>
    </lineage>
</organism>
<comment type="caution">
    <text evidence="1">The sequence shown here is derived from an EMBL/GenBank/DDBJ whole genome shotgun (WGS) entry which is preliminary data.</text>
</comment>